<dbReference type="InterPro" id="IPR011009">
    <property type="entry name" value="Kinase-like_dom_sf"/>
</dbReference>
<feature type="domain" description="Protein kinase" evidence="1">
    <location>
        <begin position="1"/>
        <end position="247"/>
    </location>
</feature>
<protein>
    <recommendedName>
        <fullName evidence="1">Protein kinase domain-containing protein</fullName>
    </recommendedName>
</protein>
<reference evidence="2 3" key="1">
    <citation type="submission" date="2014-04" db="EMBL/GenBank/DDBJ databases">
        <authorList>
            <consortium name="DOE Joint Genome Institute"/>
            <person name="Kuo A."/>
            <person name="Girlanda M."/>
            <person name="Perotto S."/>
            <person name="Kohler A."/>
            <person name="Nagy L.G."/>
            <person name="Floudas D."/>
            <person name="Copeland A."/>
            <person name="Barry K.W."/>
            <person name="Cichocki N."/>
            <person name="Veneault-Fourrey C."/>
            <person name="LaButti K."/>
            <person name="Lindquist E.A."/>
            <person name="Lipzen A."/>
            <person name="Lundell T."/>
            <person name="Morin E."/>
            <person name="Murat C."/>
            <person name="Sun H."/>
            <person name="Tunlid A."/>
            <person name="Henrissat B."/>
            <person name="Grigoriev I.V."/>
            <person name="Hibbett D.S."/>
            <person name="Martin F."/>
            <person name="Nordberg H.P."/>
            <person name="Cantor M.N."/>
            <person name="Hua S.X."/>
        </authorList>
    </citation>
    <scope>NUCLEOTIDE SEQUENCE [LARGE SCALE GENOMIC DNA]</scope>
    <source>
        <strain evidence="2 3">MUT 4182</strain>
    </source>
</reference>
<evidence type="ECO:0000313" key="2">
    <source>
        <dbReference type="EMBL" id="KIO22449.1"/>
    </source>
</evidence>
<dbReference type="SMART" id="SM00220">
    <property type="entry name" value="S_TKc"/>
    <property type="match status" value="1"/>
</dbReference>
<dbReference type="AlphaFoldDB" id="A0A0C3QCT4"/>
<accession>A0A0C3QCT4</accession>
<evidence type="ECO:0000259" key="1">
    <source>
        <dbReference type="PROSITE" id="PS50011"/>
    </source>
</evidence>
<dbReference type="PROSITE" id="PS50011">
    <property type="entry name" value="PROTEIN_KINASE_DOM"/>
    <property type="match status" value="1"/>
</dbReference>
<dbReference type="InterPro" id="IPR000719">
    <property type="entry name" value="Prot_kinase_dom"/>
</dbReference>
<dbReference type="Gene3D" id="1.10.510.10">
    <property type="entry name" value="Transferase(Phosphotransferase) domain 1"/>
    <property type="match status" value="1"/>
</dbReference>
<sequence length="268" mass="29648">MVAIKCIRLNEDLDDGRSQDRLVKRFTRETVVWQAAQHPNIVPFYGYQIADGEPMLVSPWCENGGLHTFLCNNPSLSDVDKLKLLRDAAHGLAHLHSLDPPVAHGDIKPENIMITDDGHGALRNFGHSRLMIGLNGHTGLTTGGQGAEWAGYQAKELYDGYSRPTSMSDVFSFGGLILATMSGKPPFHQHKSAPPIILAINKGQMPIPTEHPGLPEADPLWGLLRKCWDPVPTRRPSIRRIIAEVRLYDSDTPSLNNCGRILDSLKLR</sequence>
<dbReference type="EMBL" id="KN823109">
    <property type="protein sequence ID" value="KIO22449.1"/>
    <property type="molecule type" value="Genomic_DNA"/>
</dbReference>
<dbReference type="OrthoDB" id="346907at2759"/>
<name>A0A0C3QCT4_9AGAM</name>
<dbReference type="InterPro" id="IPR008271">
    <property type="entry name" value="Ser/Thr_kinase_AS"/>
</dbReference>
<dbReference type="PIRSF" id="PIRSF000654">
    <property type="entry name" value="Integrin-linked_kinase"/>
    <property type="match status" value="1"/>
</dbReference>
<gene>
    <name evidence="2" type="ORF">M407DRAFT_79216</name>
</gene>
<reference evidence="3" key="2">
    <citation type="submission" date="2015-01" db="EMBL/GenBank/DDBJ databases">
        <title>Evolutionary Origins and Diversification of the Mycorrhizal Mutualists.</title>
        <authorList>
            <consortium name="DOE Joint Genome Institute"/>
            <consortium name="Mycorrhizal Genomics Consortium"/>
            <person name="Kohler A."/>
            <person name="Kuo A."/>
            <person name="Nagy L.G."/>
            <person name="Floudas D."/>
            <person name="Copeland A."/>
            <person name="Barry K.W."/>
            <person name="Cichocki N."/>
            <person name="Veneault-Fourrey C."/>
            <person name="LaButti K."/>
            <person name="Lindquist E.A."/>
            <person name="Lipzen A."/>
            <person name="Lundell T."/>
            <person name="Morin E."/>
            <person name="Murat C."/>
            <person name="Riley R."/>
            <person name="Ohm R."/>
            <person name="Sun H."/>
            <person name="Tunlid A."/>
            <person name="Henrissat B."/>
            <person name="Grigoriev I.V."/>
            <person name="Hibbett D.S."/>
            <person name="Martin F."/>
        </authorList>
    </citation>
    <scope>NUCLEOTIDE SEQUENCE [LARGE SCALE GENOMIC DNA]</scope>
    <source>
        <strain evidence="3">MUT 4182</strain>
    </source>
</reference>
<keyword evidence="3" id="KW-1185">Reference proteome</keyword>
<dbReference type="InterPro" id="IPR051681">
    <property type="entry name" value="Ser/Thr_Kinases-Pseudokinases"/>
</dbReference>
<dbReference type="Proteomes" id="UP000054248">
    <property type="component" value="Unassembled WGS sequence"/>
</dbReference>
<dbReference type="HOGENOM" id="CLU_000288_7_18_1"/>
<proteinExistence type="predicted"/>
<organism evidence="2 3">
    <name type="scientific">Tulasnella calospora MUT 4182</name>
    <dbReference type="NCBI Taxonomy" id="1051891"/>
    <lineage>
        <taxon>Eukaryota</taxon>
        <taxon>Fungi</taxon>
        <taxon>Dikarya</taxon>
        <taxon>Basidiomycota</taxon>
        <taxon>Agaricomycotina</taxon>
        <taxon>Agaricomycetes</taxon>
        <taxon>Cantharellales</taxon>
        <taxon>Tulasnellaceae</taxon>
        <taxon>Tulasnella</taxon>
    </lineage>
</organism>
<dbReference type="SUPFAM" id="SSF56112">
    <property type="entry name" value="Protein kinase-like (PK-like)"/>
    <property type="match status" value="1"/>
</dbReference>
<dbReference type="STRING" id="1051891.A0A0C3QCT4"/>
<dbReference type="GO" id="GO:0004674">
    <property type="term" value="F:protein serine/threonine kinase activity"/>
    <property type="evidence" value="ECO:0007669"/>
    <property type="project" value="TreeGrafter"/>
</dbReference>
<dbReference type="GO" id="GO:0005524">
    <property type="term" value="F:ATP binding"/>
    <property type="evidence" value="ECO:0007669"/>
    <property type="project" value="InterPro"/>
</dbReference>
<dbReference type="PROSITE" id="PS00108">
    <property type="entry name" value="PROTEIN_KINASE_ST"/>
    <property type="match status" value="1"/>
</dbReference>
<dbReference type="PANTHER" id="PTHR44329:SF214">
    <property type="entry name" value="PROTEIN KINASE DOMAIN-CONTAINING PROTEIN"/>
    <property type="match status" value="1"/>
</dbReference>
<dbReference type="PANTHER" id="PTHR44329">
    <property type="entry name" value="SERINE/THREONINE-PROTEIN KINASE TNNI3K-RELATED"/>
    <property type="match status" value="1"/>
</dbReference>
<evidence type="ECO:0000313" key="3">
    <source>
        <dbReference type="Proteomes" id="UP000054248"/>
    </source>
</evidence>
<dbReference type="Pfam" id="PF00069">
    <property type="entry name" value="Pkinase"/>
    <property type="match status" value="1"/>
</dbReference>